<evidence type="ECO:0000313" key="5">
    <source>
        <dbReference type="EMBL" id="CAI3971521.1"/>
    </source>
</evidence>
<dbReference type="EMBL" id="CAMXCT030000001">
    <property type="protein sequence ID" value="CAL4758833.1"/>
    <property type="molecule type" value="Genomic_DNA"/>
</dbReference>
<dbReference type="PANTHER" id="PTHR13799">
    <property type="entry name" value="NGG1 INTERACTING FACTOR 3"/>
    <property type="match status" value="1"/>
</dbReference>
<reference evidence="6" key="2">
    <citation type="submission" date="2024-04" db="EMBL/GenBank/DDBJ databases">
        <authorList>
            <person name="Chen Y."/>
            <person name="Shah S."/>
            <person name="Dougan E. K."/>
            <person name="Thang M."/>
            <person name="Chan C."/>
        </authorList>
    </citation>
    <scope>NUCLEOTIDE SEQUENCE [LARGE SCALE GENOMIC DNA]</scope>
</reference>
<gene>
    <name evidence="5" type="ORF">C1SCF055_LOCUS111</name>
</gene>
<proteinExistence type="inferred from homology"/>
<dbReference type="Gene3D" id="3.40.1390.30">
    <property type="entry name" value="NIF3 (NGG1p interacting factor 3)-like"/>
    <property type="match status" value="2"/>
</dbReference>
<name>A0A9P1BDT3_9DINO</name>
<dbReference type="GO" id="GO:0046872">
    <property type="term" value="F:metal ion binding"/>
    <property type="evidence" value="ECO:0007669"/>
    <property type="project" value="UniProtKB-KW"/>
</dbReference>
<dbReference type="SUPFAM" id="SSF102705">
    <property type="entry name" value="NIF3 (NGG1p interacting factor 3)-like"/>
    <property type="match status" value="1"/>
</dbReference>
<feature type="binding site" evidence="3">
    <location>
        <position position="1062"/>
    </location>
    <ligand>
        <name>a divalent metal cation</name>
        <dbReference type="ChEBI" id="CHEBI:60240"/>
        <label>1</label>
    </ligand>
</feature>
<sequence length="1099" mass="121649">MNLAALAILIVAADLHAPIDTRPAGAVPIYTCNFETANDINYDQWPDRWTRHRGPGYPHYLEIEIRPDKTASGGEALHVELDGGAAAAMSPPIAASENYAYWLEGRLRTEGLVNDEAYLSLTFLDENQAVVRRHFSETFRWTDGWQDVRIGPIGPNNDKVRWVTIGVHVEPVGSEADLRGLVAFDDLWLGRVPRLRVDTTASHNLYTDPRAVAIEGTLTGATTDDVRITFELLDAFGRQTLFQDQRLQLEPFVDENALPAEELATLEYQGEFSWHPRIRNPGFFVVRTTIVGPDGPTHSEYTPVAIVDPWVIVRPGPFGWSMPHGSGEIPESELPELLSHVGISRLKYPLWFSEDRPAEVEELILSVEELSRQGIEVIGLLNTPPDVVRNQFNDPQQPLLATDVFVRNPEQWYPSLEPVMTRFLMRTRMWQLGDDRDWSWGAQPALAESVAQVKQQLDVIGQDLQIGLPWMWEEQLPAGTDLPWRFVSLSSDPALSKDELRAYLATDDPGVVQRWVNLEPLAKSRYTTFTRVKDLVERMVAAKIGGAQGIFIVDPFDPEHGLMNEDGTPGELLLPWRTTAMLLADATYAGQLMLPGGATNEVFLRDSDAMLVATSPVPHRETLTLGEQAQQIDVWGRASRLHFTGSAQSFEVDRLPSFVVGLDTAITRWRQAMHFREDHIPTIFGRPLSNSLIVSNTFGQGVSGTMTIVPPPQWRMSQTNFDVELPIGGEVEIPIEVTLPLDANTGEQSLEVQFDVVADRRYRFSAYPKLSVGNGDVTIELSSYLDDDGALIVQQRVINRVETPVTLKCHLFPQGRLPLRKQIVRLSNGSDVQVYRIEIAAYLEAFAPTTLAADWDNVGLLVGDRSLEVQKVMTCLTITPDSAAEALEEGAGLIVTHHPLPFRPLRRLSTETNEGRMLWELAGAAVSIYSPHTAFDSAAEGINQQLANQLGLQQVEALIPADDAVQAQTNSPGTGRYGTLPEPSTLEKVIENLKQSLSLNALQYVGNADQPVTRVGIGCGSAGEFLTTAAEQGCDCFVTGEMRFHDCLHAEALGLGVVLLGHFASERFAVENLAAVLATQFSACQIWPSRRESDPVRFA</sequence>
<keyword evidence="2 3" id="KW-0479">Metal-binding</keyword>
<dbReference type="Proteomes" id="UP001152797">
    <property type="component" value="Unassembled WGS sequence"/>
</dbReference>
<evidence type="ECO:0000256" key="3">
    <source>
        <dbReference type="PIRSR" id="PIRSR602678-1"/>
    </source>
</evidence>
<feature type="binding site" evidence="3">
    <location>
        <position position="898"/>
    </location>
    <ligand>
        <name>a divalent metal cation</name>
        <dbReference type="ChEBI" id="CHEBI:60240"/>
        <label>1</label>
    </ligand>
</feature>
<feature type="chain" id="PRO_5043269389" evidence="4">
    <location>
        <begin position="22"/>
        <end position="1099"/>
    </location>
</feature>
<comment type="similarity">
    <text evidence="1">Belongs to the GTP cyclohydrolase I type 2/NIF3 family.</text>
</comment>
<keyword evidence="4" id="KW-0732">Signal</keyword>
<dbReference type="Pfam" id="PF01784">
    <property type="entry name" value="DUF34_NIF3"/>
    <property type="match status" value="1"/>
</dbReference>
<comment type="caution">
    <text evidence="5">The sequence shown here is derived from an EMBL/GenBank/DDBJ whole genome shotgun (WGS) entry which is preliminary data.</text>
</comment>
<reference evidence="5" key="1">
    <citation type="submission" date="2022-10" db="EMBL/GenBank/DDBJ databases">
        <authorList>
            <person name="Chen Y."/>
            <person name="Dougan E. K."/>
            <person name="Chan C."/>
            <person name="Rhodes N."/>
            <person name="Thang M."/>
        </authorList>
    </citation>
    <scope>NUCLEOTIDE SEQUENCE</scope>
</reference>
<feature type="signal peptide" evidence="4">
    <location>
        <begin position="1"/>
        <end position="21"/>
    </location>
</feature>
<dbReference type="Gene3D" id="2.60.120.260">
    <property type="entry name" value="Galactose-binding domain-like"/>
    <property type="match status" value="1"/>
</dbReference>
<dbReference type="InterPro" id="IPR036069">
    <property type="entry name" value="DUF34/NIF3_sf"/>
</dbReference>
<accession>A0A9P1BDT3</accession>
<protein>
    <submittedName>
        <fullName evidence="7">GTP cyclohydrolase 1 type 2 homolog</fullName>
    </submittedName>
</protein>
<dbReference type="AlphaFoldDB" id="A0A9P1BDT3"/>
<dbReference type="InterPro" id="IPR002678">
    <property type="entry name" value="DUF34/NIF3"/>
</dbReference>
<evidence type="ECO:0000256" key="2">
    <source>
        <dbReference type="ARBA" id="ARBA00022723"/>
    </source>
</evidence>
<dbReference type="FunFam" id="3.40.1390.30:FF:000001">
    <property type="entry name" value="GTP cyclohydrolase 1 type 2"/>
    <property type="match status" value="1"/>
</dbReference>
<feature type="binding site" evidence="3">
    <location>
        <position position="1066"/>
    </location>
    <ligand>
        <name>a divalent metal cation</name>
        <dbReference type="ChEBI" id="CHEBI:60240"/>
        <label>1</label>
    </ligand>
</feature>
<feature type="binding site" evidence="3">
    <location>
        <position position="936"/>
    </location>
    <ligand>
        <name>a divalent metal cation</name>
        <dbReference type="ChEBI" id="CHEBI:60240"/>
        <label>1</label>
    </ligand>
</feature>
<organism evidence="5">
    <name type="scientific">Cladocopium goreaui</name>
    <dbReference type="NCBI Taxonomy" id="2562237"/>
    <lineage>
        <taxon>Eukaryota</taxon>
        <taxon>Sar</taxon>
        <taxon>Alveolata</taxon>
        <taxon>Dinophyceae</taxon>
        <taxon>Suessiales</taxon>
        <taxon>Symbiodiniaceae</taxon>
        <taxon>Cladocopium</taxon>
    </lineage>
</organism>
<dbReference type="GO" id="GO:0005737">
    <property type="term" value="C:cytoplasm"/>
    <property type="evidence" value="ECO:0007669"/>
    <property type="project" value="TreeGrafter"/>
</dbReference>
<evidence type="ECO:0000313" key="8">
    <source>
        <dbReference type="Proteomes" id="UP001152797"/>
    </source>
</evidence>
<evidence type="ECO:0000313" key="7">
    <source>
        <dbReference type="EMBL" id="CAL4758833.1"/>
    </source>
</evidence>
<dbReference type="EMBL" id="CAMXCT010000001">
    <property type="protein sequence ID" value="CAI3971521.1"/>
    <property type="molecule type" value="Genomic_DNA"/>
</dbReference>
<evidence type="ECO:0000256" key="4">
    <source>
        <dbReference type="SAM" id="SignalP"/>
    </source>
</evidence>
<feature type="binding site" evidence="3">
    <location>
        <position position="897"/>
    </location>
    <ligand>
        <name>a divalent metal cation</name>
        <dbReference type="ChEBI" id="CHEBI:60240"/>
        <label>1</label>
    </ligand>
</feature>
<dbReference type="EMBL" id="CAMXCT020000001">
    <property type="protein sequence ID" value="CAL1124896.1"/>
    <property type="molecule type" value="Genomic_DNA"/>
</dbReference>
<keyword evidence="8" id="KW-1185">Reference proteome</keyword>
<dbReference type="NCBIfam" id="TIGR00486">
    <property type="entry name" value="YbgI_SA1388"/>
    <property type="match status" value="1"/>
</dbReference>
<evidence type="ECO:0000313" key="6">
    <source>
        <dbReference type="EMBL" id="CAL1124896.1"/>
    </source>
</evidence>
<dbReference type="OrthoDB" id="3345469at2759"/>
<evidence type="ECO:0000256" key="1">
    <source>
        <dbReference type="ARBA" id="ARBA00006964"/>
    </source>
</evidence>
<dbReference type="PANTHER" id="PTHR13799:SF14">
    <property type="entry name" value="GTP CYCLOHYDROLASE 1 TYPE 2 HOMOLOG"/>
    <property type="match status" value="1"/>
</dbReference>